<dbReference type="EMBL" id="AC145379">
    <property type="protein sequence ID" value="AAS07271.1"/>
    <property type="molecule type" value="Genomic_DNA"/>
</dbReference>
<dbReference type="Proteomes" id="UP000000763">
    <property type="component" value="Chromosome 3"/>
</dbReference>
<name>Q75GL4_ORYSJ</name>
<evidence type="ECO:0000313" key="2">
    <source>
        <dbReference type="EMBL" id="AAS07271.1"/>
    </source>
</evidence>
<sequence>MATTAEDGVEEARRGRCGLPASISEAQKRQAAAGTTVMHAEAEGEDEESSRFCPPWGDDSPAHTRPTRAASQSGAARRGELEGDPAEVLCDLGEESERTYTTASRGDGIPSSSYQGLIPRYHPVP</sequence>
<gene>
    <name evidence="2" type="primary">OSJNBa0010N03.4</name>
</gene>
<feature type="compositionally biased region" description="Polar residues" evidence="1">
    <location>
        <begin position="99"/>
        <end position="115"/>
    </location>
</feature>
<reference evidence="3" key="1">
    <citation type="journal article" date="2005" name="Nature">
        <title>The map-based sequence of the rice genome.</title>
        <authorList>
            <consortium name="International rice genome sequencing project (IRGSP)"/>
            <person name="Matsumoto T."/>
            <person name="Wu J."/>
            <person name="Kanamori H."/>
            <person name="Katayose Y."/>
            <person name="Fujisawa M."/>
            <person name="Namiki N."/>
            <person name="Mizuno H."/>
            <person name="Yamamoto K."/>
            <person name="Antonio B.A."/>
            <person name="Baba T."/>
            <person name="Sakata K."/>
            <person name="Nagamura Y."/>
            <person name="Aoki H."/>
            <person name="Arikawa K."/>
            <person name="Arita K."/>
            <person name="Bito T."/>
            <person name="Chiden Y."/>
            <person name="Fujitsuka N."/>
            <person name="Fukunaka R."/>
            <person name="Hamada M."/>
            <person name="Harada C."/>
            <person name="Hayashi A."/>
            <person name="Hijishita S."/>
            <person name="Honda M."/>
            <person name="Hosokawa S."/>
            <person name="Ichikawa Y."/>
            <person name="Idonuma A."/>
            <person name="Iijima M."/>
            <person name="Ikeda M."/>
            <person name="Ikeno M."/>
            <person name="Ito K."/>
            <person name="Ito S."/>
            <person name="Ito T."/>
            <person name="Ito Y."/>
            <person name="Ito Y."/>
            <person name="Iwabuchi A."/>
            <person name="Kamiya K."/>
            <person name="Karasawa W."/>
            <person name="Kurita K."/>
            <person name="Katagiri S."/>
            <person name="Kikuta A."/>
            <person name="Kobayashi H."/>
            <person name="Kobayashi N."/>
            <person name="Machita K."/>
            <person name="Maehara T."/>
            <person name="Masukawa M."/>
            <person name="Mizubayashi T."/>
            <person name="Mukai Y."/>
            <person name="Nagasaki H."/>
            <person name="Nagata Y."/>
            <person name="Naito S."/>
            <person name="Nakashima M."/>
            <person name="Nakama Y."/>
            <person name="Nakamichi Y."/>
            <person name="Nakamura M."/>
            <person name="Meguro A."/>
            <person name="Negishi M."/>
            <person name="Ohta I."/>
            <person name="Ohta T."/>
            <person name="Okamoto M."/>
            <person name="Ono N."/>
            <person name="Saji S."/>
            <person name="Sakaguchi M."/>
            <person name="Sakai K."/>
            <person name="Shibata M."/>
            <person name="Shimokawa T."/>
            <person name="Song J."/>
            <person name="Takazaki Y."/>
            <person name="Terasawa K."/>
            <person name="Tsugane M."/>
            <person name="Tsuji K."/>
            <person name="Ueda S."/>
            <person name="Waki K."/>
            <person name="Yamagata H."/>
            <person name="Yamamoto M."/>
            <person name="Yamamoto S."/>
            <person name="Yamane H."/>
            <person name="Yoshiki S."/>
            <person name="Yoshihara R."/>
            <person name="Yukawa K."/>
            <person name="Zhong H."/>
            <person name="Yano M."/>
            <person name="Yuan Q."/>
            <person name="Ouyang S."/>
            <person name="Liu J."/>
            <person name="Jones K.M."/>
            <person name="Gansberger K."/>
            <person name="Moffat K."/>
            <person name="Hill J."/>
            <person name="Bera J."/>
            <person name="Fadrosh D."/>
            <person name="Jin S."/>
            <person name="Johri S."/>
            <person name="Kim M."/>
            <person name="Overton L."/>
            <person name="Reardon M."/>
            <person name="Tsitrin T."/>
            <person name="Vuong H."/>
            <person name="Weaver B."/>
            <person name="Ciecko A."/>
            <person name="Tallon L."/>
            <person name="Jackson J."/>
            <person name="Pai G."/>
            <person name="Aken S.V."/>
            <person name="Utterback T."/>
            <person name="Reidmuller S."/>
            <person name="Feldblyum T."/>
            <person name="Hsiao J."/>
            <person name="Zismann V."/>
            <person name="Iobst S."/>
            <person name="de Vazeille A.R."/>
            <person name="Buell C.R."/>
            <person name="Ying K."/>
            <person name="Li Y."/>
            <person name="Lu T."/>
            <person name="Huang Y."/>
            <person name="Zhao Q."/>
            <person name="Feng Q."/>
            <person name="Zhang L."/>
            <person name="Zhu J."/>
            <person name="Weng Q."/>
            <person name="Mu J."/>
            <person name="Lu Y."/>
            <person name="Fan D."/>
            <person name="Liu Y."/>
            <person name="Guan J."/>
            <person name="Zhang Y."/>
            <person name="Yu S."/>
            <person name="Liu X."/>
            <person name="Zhang Y."/>
            <person name="Hong G."/>
            <person name="Han B."/>
            <person name="Choisne N."/>
            <person name="Demange N."/>
            <person name="Orjeda G."/>
            <person name="Samain S."/>
            <person name="Cattolico L."/>
            <person name="Pelletier E."/>
            <person name="Couloux A."/>
            <person name="Segurens B."/>
            <person name="Wincker P."/>
            <person name="D'Hont A."/>
            <person name="Scarpelli C."/>
            <person name="Weissenbach J."/>
            <person name="Salanoubat M."/>
            <person name="Quetier F."/>
            <person name="Yu Y."/>
            <person name="Kim H.R."/>
            <person name="Rambo T."/>
            <person name="Currie J."/>
            <person name="Collura K."/>
            <person name="Luo M."/>
            <person name="Yang T."/>
            <person name="Ammiraju J.S.S."/>
            <person name="Engler F."/>
            <person name="Soderlund C."/>
            <person name="Wing R.A."/>
            <person name="Palmer L.E."/>
            <person name="de la Bastide M."/>
            <person name="Spiegel L."/>
            <person name="Nascimento L."/>
            <person name="Zutavern T."/>
            <person name="O'Shaughnessy A."/>
            <person name="Dike S."/>
            <person name="Dedhia N."/>
            <person name="Preston R."/>
            <person name="Balija V."/>
            <person name="McCombie W.R."/>
            <person name="Chow T."/>
            <person name="Chen H."/>
            <person name="Chung M."/>
            <person name="Chen C."/>
            <person name="Shaw J."/>
            <person name="Wu H."/>
            <person name="Hsiao K."/>
            <person name="Chao Y."/>
            <person name="Chu M."/>
            <person name="Cheng C."/>
            <person name="Hour A."/>
            <person name="Lee P."/>
            <person name="Lin S."/>
            <person name="Lin Y."/>
            <person name="Liou J."/>
            <person name="Liu S."/>
            <person name="Hsing Y."/>
            <person name="Raghuvanshi S."/>
            <person name="Mohanty A."/>
            <person name="Bharti A.K."/>
            <person name="Gaur A."/>
            <person name="Gupta V."/>
            <person name="Kumar D."/>
            <person name="Ravi V."/>
            <person name="Vij S."/>
            <person name="Kapur A."/>
            <person name="Khurana P."/>
            <person name="Khurana P."/>
            <person name="Khurana J.P."/>
            <person name="Tyagi A.K."/>
            <person name="Gaikwad K."/>
            <person name="Singh A."/>
            <person name="Dalal V."/>
            <person name="Srivastava S."/>
            <person name="Dixit A."/>
            <person name="Pal A.K."/>
            <person name="Ghazi I.A."/>
            <person name="Yadav M."/>
            <person name="Pandit A."/>
            <person name="Bhargava A."/>
            <person name="Sureshbabu K."/>
            <person name="Batra K."/>
            <person name="Sharma T.R."/>
            <person name="Mohapatra T."/>
            <person name="Singh N.K."/>
            <person name="Messing J."/>
            <person name="Nelson A.B."/>
            <person name="Fuks G."/>
            <person name="Kavchok S."/>
            <person name="Keizer G."/>
            <person name="Linton E."/>
            <person name="Llaca V."/>
            <person name="Song R."/>
            <person name="Tanyolac B."/>
            <person name="Young S."/>
            <person name="Ho-Il K."/>
            <person name="Hahn J.H."/>
            <person name="Sangsakoo G."/>
            <person name="Vanavichit A."/>
            <person name="de Mattos Luiz.A.T."/>
            <person name="Zimmer P.D."/>
            <person name="Malone G."/>
            <person name="Dellagostin O."/>
            <person name="de Oliveira A.C."/>
            <person name="Bevan M."/>
            <person name="Bancroft I."/>
            <person name="Minx P."/>
            <person name="Cordum H."/>
            <person name="Wilson R."/>
            <person name="Cheng Z."/>
            <person name="Jin W."/>
            <person name="Jiang J."/>
            <person name="Leong S.A."/>
            <person name="Iwama H."/>
            <person name="Gojobori T."/>
            <person name="Itoh T."/>
            <person name="Niimura Y."/>
            <person name="Fujii Y."/>
            <person name="Habara T."/>
            <person name="Sakai H."/>
            <person name="Sato Y."/>
            <person name="Wilson G."/>
            <person name="Kumar K."/>
            <person name="McCouch S."/>
            <person name="Juretic N."/>
            <person name="Hoen D."/>
            <person name="Wright S."/>
            <person name="Bruskiewich R."/>
            <person name="Bureau T."/>
            <person name="Miyao A."/>
            <person name="Hirochika H."/>
            <person name="Nishikawa T."/>
            <person name="Kadowaki K."/>
            <person name="Sugiura M."/>
            <person name="Burr B."/>
            <person name="Sasaki T."/>
        </authorList>
    </citation>
    <scope>NUCLEOTIDE SEQUENCE [LARGE SCALE GENOMIC DNA]</scope>
    <source>
        <strain evidence="3">cv. Nipponbare</strain>
    </source>
</reference>
<evidence type="ECO:0000256" key="1">
    <source>
        <dbReference type="SAM" id="MobiDB-lite"/>
    </source>
</evidence>
<evidence type="ECO:0000313" key="3">
    <source>
        <dbReference type="Proteomes" id="UP000000763"/>
    </source>
</evidence>
<feature type="region of interest" description="Disordered" evidence="1">
    <location>
        <begin position="1"/>
        <end position="125"/>
    </location>
</feature>
<accession>Q75GL4</accession>
<reference evidence="3" key="2">
    <citation type="journal article" date="2008" name="Nucleic Acids Res.">
        <title>The rice annotation project database (RAP-DB): 2008 update.</title>
        <authorList>
            <consortium name="The rice annotation project (RAP)"/>
        </authorList>
    </citation>
    <scope>GENOME REANNOTATION</scope>
    <source>
        <strain evidence="3">cv. Nipponbare</strain>
    </source>
</reference>
<protein>
    <submittedName>
        <fullName evidence="2">Uncharacterized protein</fullName>
    </submittedName>
</protein>
<proteinExistence type="predicted"/>
<organism evidence="2 3">
    <name type="scientific">Oryza sativa subsp. japonica</name>
    <name type="common">Rice</name>
    <dbReference type="NCBI Taxonomy" id="39947"/>
    <lineage>
        <taxon>Eukaryota</taxon>
        <taxon>Viridiplantae</taxon>
        <taxon>Streptophyta</taxon>
        <taxon>Embryophyta</taxon>
        <taxon>Tracheophyta</taxon>
        <taxon>Spermatophyta</taxon>
        <taxon>Magnoliopsida</taxon>
        <taxon>Liliopsida</taxon>
        <taxon>Poales</taxon>
        <taxon>Poaceae</taxon>
        <taxon>BOP clade</taxon>
        <taxon>Oryzoideae</taxon>
        <taxon>Oryzeae</taxon>
        <taxon>Oryzinae</taxon>
        <taxon>Oryza</taxon>
        <taxon>Oryza sativa</taxon>
    </lineage>
</organism>
<dbReference type="AlphaFoldDB" id="Q75GL4"/>